<evidence type="ECO:0000313" key="5">
    <source>
        <dbReference type="EMBL" id="CUN00897.1"/>
    </source>
</evidence>
<dbReference type="OrthoDB" id="249627at2"/>
<keyword evidence="3" id="KW-0804">Transcription</keyword>
<dbReference type="SUPFAM" id="SSF51215">
    <property type="entry name" value="Regulatory protein AraC"/>
    <property type="match status" value="1"/>
</dbReference>
<dbReference type="SMART" id="SM00342">
    <property type="entry name" value="HTH_ARAC"/>
    <property type="match status" value="1"/>
</dbReference>
<name>A0A173TFV1_9FIRM</name>
<protein>
    <submittedName>
        <fullName evidence="7">AraC family transcriptional regulator</fullName>
    </submittedName>
    <submittedName>
        <fullName evidence="6">Helix-turn-helix domain-containing protein</fullName>
    </submittedName>
    <submittedName>
        <fullName evidence="5">L-rhamnose operon transcriptional activator rhaR</fullName>
    </submittedName>
</protein>
<accession>A0A173TFV1</accession>
<dbReference type="GO" id="GO:0003700">
    <property type="term" value="F:DNA-binding transcription factor activity"/>
    <property type="evidence" value="ECO:0007669"/>
    <property type="project" value="InterPro"/>
</dbReference>
<dbReference type="InterPro" id="IPR003313">
    <property type="entry name" value="AraC-bd"/>
</dbReference>
<dbReference type="RefSeq" id="WP_055185993.1">
    <property type="nucleotide sequence ID" value="NZ_CYXN01000010.1"/>
</dbReference>
<reference evidence="5 8" key="1">
    <citation type="submission" date="2015-09" db="EMBL/GenBank/DDBJ databases">
        <authorList>
            <consortium name="Pathogen Informatics"/>
        </authorList>
    </citation>
    <scope>NUCLEOTIDE SEQUENCE [LARGE SCALE GENOMIC DNA]</scope>
    <source>
        <strain evidence="5 8">2789STDY5834970</strain>
    </source>
</reference>
<dbReference type="InterPro" id="IPR009057">
    <property type="entry name" value="Homeodomain-like_sf"/>
</dbReference>
<evidence type="ECO:0000256" key="1">
    <source>
        <dbReference type="ARBA" id="ARBA00023015"/>
    </source>
</evidence>
<evidence type="ECO:0000256" key="3">
    <source>
        <dbReference type="ARBA" id="ARBA00023163"/>
    </source>
</evidence>
<dbReference type="InterPro" id="IPR018060">
    <property type="entry name" value="HTH_AraC"/>
</dbReference>
<dbReference type="PROSITE" id="PS01124">
    <property type="entry name" value="HTH_ARAC_FAMILY_2"/>
    <property type="match status" value="1"/>
</dbReference>
<dbReference type="GO" id="GO:0043565">
    <property type="term" value="F:sequence-specific DNA binding"/>
    <property type="evidence" value="ECO:0007669"/>
    <property type="project" value="InterPro"/>
</dbReference>
<dbReference type="Proteomes" id="UP000095649">
    <property type="component" value="Unassembled WGS sequence"/>
</dbReference>
<dbReference type="EMBL" id="WKQM01000007">
    <property type="protein sequence ID" value="MSC51328.1"/>
    <property type="molecule type" value="Genomic_DNA"/>
</dbReference>
<dbReference type="SUPFAM" id="SSF46689">
    <property type="entry name" value="Homeodomain-like"/>
    <property type="match status" value="2"/>
</dbReference>
<dbReference type="Proteomes" id="UP000462091">
    <property type="component" value="Unassembled WGS sequence"/>
</dbReference>
<evidence type="ECO:0000313" key="9">
    <source>
        <dbReference type="Proteomes" id="UP000219901"/>
    </source>
</evidence>
<dbReference type="EMBL" id="NMTV01000053">
    <property type="protein sequence ID" value="PDX72314.1"/>
    <property type="molecule type" value="Genomic_DNA"/>
</dbReference>
<dbReference type="AlphaFoldDB" id="A0A173TFV1"/>
<dbReference type="Pfam" id="PF12833">
    <property type="entry name" value="HTH_18"/>
    <property type="match status" value="1"/>
</dbReference>
<keyword evidence="1" id="KW-0805">Transcription regulation</keyword>
<keyword evidence="2" id="KW-0238">DNA-binding</keyword>
<feature type="domain" description="HTH araC/xylS-type" evidence="4">
    <location>
        <begin position="295"/>
        <end position="393"/>
    </location>
</feature>
<gene>
    <name evidence="5" type="primary">rhaR_1</name>
    <name evidence="7" type="ORF">CGS55_09560</name>
    <name evidence="5" type="ORF">ERS852582_01522</name>
    <name evidence="6" type="ORF">GKE10_05280</name>
</gene>
<dbReference type="PANTHER" id="PTHR43280">
    <property type="entry name" value="ARAC-FAMILY TRANSCRIPTIONAL REGULATOR"/>
    <property type="match status" value="1"/>
</dbReference>
<dbReference type="InterPro" id="IPR037923">
    <property type="entry name" value="HTH-like"/>
</dbReference>
<reference evidence="7 9" key="2">
    <citation type="journal article" date="2017" name="Front. Microbiol.">
        <title>New Insights into the Diversity of the Genus Faecalibacterium.</title>
        <authorList>
            <person name="Benevides L."/>
            <person name="Burman S."/>
            <person name="Martin R."/>
            <person name="Robert V."/>
            <person name="Thomas M."/>
            <person name="Miquel S."/>
            <person name="Chain F."/>
            <person name="Sokol H."/>
            <person name="Bermudez-Humaran L.G."/>
            <person name="Morrison M."/>
            <person name="Langella P."/>
            <person name="Azevedo V.A."/>
            <person name="Chatel J.M."/>
            <person name="Soares S."/>
        </authorList>
    </citation>
    <scope>NUCLEOTIDE SEQUENCE [LARGE SCALE GENOMIC DNA]</scope>
    <source>
        <strain evidence="7 9">CNCM I 4546</strain>
    </source>
</reference>
<dbReference type="Gene3D" id="1.10.10.60">
    <property type="entry name" value="Homeodomain-like"/>
    <property type="match status" value="1"/>
</dbReference>
<dbReference type="Pfam" id="PF02311">
    <property type="entry name" value="AraC_binding"/>
    <property type="match status" value="1"/>
</dbReference>
<evidence type="ECO:0000313" key="7">
    <source>
        <dbReference type="EMBL" id="PDX72314.1"/>
    </source>
</evidence>
<proteinExistence type="predicted"/>
<evidence type="ECO:0000313" key="8">
    <source>
        <dbReference type="Proteomes" id="UP000095649"/>
    </source>
</evidence>
<dbReference type="PANTHER" id="PTHR43280:SF2">
    <property type="entry name" value="HTH-TYPE TRANSCRIPTIONAL REGULATOR EXSA"/>
    <property type="match status" value="1"/>
</dbReference>
<evidence type="ECO:0000313" key="6">
    <source>
        <dbReference type="EMBL" id="MSC51328.1"/>
    </source>
</evidence>
<evidence type="ECO:0000259" key="4">
    <source>
        <dbReference type="PROSITE" id="PS01124"/>
    </source>
</evidence>
<dbReference type="EMBL" id="CYXN01000010">
    <property type="protein sequence ID" value="CUN00897.1"/>
    <property type="molecule type" value="Genomic_DNA"/>
</dbReference>
<reference evidence="6 10" key="4">
    <citation type="journal article" date="2019" name="Nat. Med.">
        <title>A library of human gut bacterial isolates paired with longitudinal multiomics data enables mechanistic microbiome research.</title>
        <authorList>
            <person name="Poyet M."/>
            <person name="Groussin M."/>
            <person name="Gibbons S.M."/>
            <person name="Avila-Pacheco J."/>
            <person name="Jiang X."/>
            <person name="Kearney S.M."/>
            <person name="Perrotta A.R."/>
            <person name="Berdy B."/>
            <person name="Zhao S."/>
            <person name="Lieberman T.D."/>
            <person name="Swanson P.K."/>
            <person name="Smith M."/>
            <person name="Roesemann S."/>
            <person name="Alexander J.E."/>
            <person name="Rich S.A."/>
            <person name="Livny J."/>
            <person name="Vlamakis H."/>
            <person name="Clish C."/>
            <person name="Bullock K."/>
            <person name="Deik A."/>
            <person name="Scott J."/>
            <person name="Pierce K.A."/>
            <person name="Xavier R.J."/>
            <person name="Alm E.J."/>
        </authorList>
    </citation>
    <scope>NUCLEOTIDE SEQUENCE [LARGE SCALE GENOMIC DNA]</scope>
    <source>
        <strain evidence="6 10">BIOML-B1</strain>
    </source>
</reference>
<sequence>MQRETSNDSFLEYGQTYHEPIRLTHPDLIHQHQTAITRRYVSQFYCFNCDTYIEVHDGIGVLLVSHTADAADVQEFAMNRLIHIKPNVYFAVVSTTQKLEFELYAESNYSLHVTDFPSQYEFLAVLPRIEMQKILGYYYRIRTPNYCFKGEQHNFFELTYVDEGELETEVDGTLYQLKDKELMIYGPGQFHTQYTDDSHNASYMTVLFDMRNLTPVEQEVWYDALINRVFHYDQKINSLIKAFVRESTTGIPYMNSLMLCLLTEIIIRLLQGTYASPMNQPSNSVHKSAMDELFDRIIAYIDENIYLPLTIPEICEHFSLSRTALQLMFKNSIDQSPKKYINDKKLERSCQMLLENRYTISEISLRLGYTSIHYFSKSFNMKYHMSPSEFVKQNLQNKK</sequence>
<evidence type="ECO:0000313" key="10">
    <source>
        <dbReference type="Proteomes" id="UP000462091"/>
    </source>
</evidence>
<evidence type="ECO:0000256" key="2">
    <source>
        <dbReference type="ARBA" id="ARBA00023125"/>
    </source>
</evidence>
<dbReference type="Proteomes" id="UP000219901">
    <property type="component" value="Unassembled WGS sequence"/>
</dbReference>
<organism evidence="5 8">
    <name type="scientific">Faecalibacterium prausnitzii</name>
    <dbReference type="NCBI Taxonomy" id="853"/>
    <lineage>
        <taxon>Bacteria</taxon>
        <taxon>Bacillati</taxon>
        <taxon>Bacillota</taxon>
        <taxon>Clostridia</taxon>
        <taxon>Eubacteriales</taxon>
        <taxon>Oscillospiraceae</taxon>
        <taxon>Faecalibacterium</taxon>
    </lineage>
</organism>
<reference evidence="7" key="3">
    <citation type="submission" date="2017-07" db="EMBL/GenBank/DDBJ databases">
        <authorList>
            <person name="Sun Z.S."/>
            <person name="Albrecht U."/>
            <person name="Echele G."/>
            <person name="Lee C.C."/>
        </authorList>
    </citation>
    <scope>NUCLEOTIDE SEQUENCE</scope>
    <source>
        <strain evidence="7">CNCM I 4546</strain>
    </source>
</reference>